<reference evidence="5" key="1">
    <citation type="submission" date="2017-11" db="EMBL/GenBank/DDBJ databases">
        <title>Genome sequence of Pantoea sp. MSR2.</title>
        <authorList>
            <person name="Nascimento F.X."/>
        </authorList>
    </citation>
    <scope>NUCLEOTIDE SEQUENCE [LARGE SCALE GENOMIC DNA]</scope>
    <source>
        <strain evidence="5">MSR2</strain>
    </source>
</reference>
<proteinExistence type="inferred from homology"/>
<dbReference type="SUPFAM" id="SSF51735">
    <property type="entry name" value="NAD(P)-binding Rossmann-fold domains"/>
    <property type="match status" value="1"/>
</dbReference>
<protein>
    <submittedName>
        <fullName evidence="3">SDR family oxidoreductase</fullName>
        <ecNumber evidence="3">1.-.-.-</ecNumber>
    </submittedName>
    <submittedName>
        <fullName evidence="4">Short-chain dehydrogenase</fullName>
    </submittedName>
</protein>
<dbReference type="PANTHER" id="PTHR24321:SF8">
    <property type="entry name" value="ESTRADIOL 17-BETA-DEHYDROGENASE 8-RELATED"/>
    <property type="match status" value="1"/>
</dbReference>
<evidence type="ECO:0000313" key="3">
    <source>
        <dbReference type="EMBL" id="MDO6408455.1"/>
    </source>
</evidence>
<name>A0AAP9H7H8_9GAMM</name>
<dbReference type="EMBL" id="JAUOOM010000018">
    <property type="protein sequence ID" value="MDO6408455.1"/>
    <property type="molecule type" value="Genomic_DNA"/>
</dbReference>
<dbReference type="Proteomes" id="UP001171299">
    <property type="component" value="Unassembled WGS sequence"/>
</dbReference>
<dbReference type="Gene3D" id="3.40.50.720">
    <property type="entry name" value="NAD(P)-binding Rossmann-like Domain"/>
    <property type="match status" value="1"/>
</dbReference>
<dbReference type="InterPro" id="IPR020904">
    <property type="entry name" value="Sc_DH/Rdtase_CS"/>
</dbReference>
<evidence type="ECO:0000313" key="4">
    <source>
        <dbReference type="EMBL" id="QGR08160.1"/>
    </source>
</evidence>
<gene>
    <name evidence="4" type="ORF">CTZ24_17705</name>
    <name evidence="3" type="ORF">Q3404_17960</name>
</gene>
<dbReference type="Pfam" id="PF13561">
    <property type="entry name" value="adh_short_C2"/>
    <property type="match status" value="1"/>
</dbReference>
<dbReference type="PRINTS" id="PR00080">
    <property type="entry name" value="SDRFAMILY"/>
</dbReference>
<dbReference type="KEGG" id="ppho:CTZ24_17705"/>
<sequence length="231" mass="24056">MNKQPVALVTGAASGMGKAVMEKFQREGWAVIAIDRSEIPPQPGITPVVADITSYSALRDAVAGALQGSRVSALINAAGIFPVSTLESSNDALYRQIFDVNVLGSVNTAKVASEFISEQGGALLMFASVDAFAVSPGQLLYSASKAAVVSLVKSLAIELVGKKIVVNAIAPGWVETEGTLKSGRIHEGVKAVPMQRAASVGEIADWVWAFSSQPGYITGETLVISGGSYMR</sequence>
<comment type="similarity">
    <text evidence="1">Belongs to the short-chain dehydrogenases/reductases (SDR) family.</text>
</comment>
<dbReference type="InterPro" id="IPR002347">
    <property type="entry name" value="SDR_fam"/>
</dbReference>
<dbReference type="Proteomes" id="UP000424872">
    <property type="component" value="Chromosome"/>
</dbReference>
<accession>A0AAP9H7H8</accession>
<dbReference type="EMBL" id="CP024636">
    <property type="protein sequence ID" value="QGR08160.1"/>
    <property type="molecule type" value="Genomic_DNA"/>
</dbReference>
<reference evidence="3" key="3">
    <citation type="submission" date="2023-07" db="EMBL/GenBank/DDBJ databases">
        <title>The extreme plant-growth-promoting properties of Pantoea phytobeneficialis PF55 revealed by functional and genomic analysis.</title>
        <authorList>
            <person name="Nascimento F.X."/>
            <person name="Marcio R.J."/>
        </authorList>
    </citation>
    <scope>NUCLEOTIDE SEQUENCE</scope>
    <source>
        <strain evidence="3">PF55</strain>
    </source>
</reference>
<dbReference type="PANTHER" id="PTHR24321">
    <property type="entry name" value="DEHYDROGENASES, SHORT CHAIN"/>
    <property type="match status" value="1"/>
</dbReference>
<dbReference type="InterPro" id="IPR036291">
    <property type="entry name" value="NAD(P)-bd_dom_sf"/>
</dbReference>
<dbReference type="EC" id="1.-.-.-" evidence="3"/>
<keyword evidence="2 3" id="KW-0560">Oxidoreductase</keyword>
<reference evidence="4" key="2">
    <citation type="journal article" date="2020" name="Environ. Microbiol.">
        <title>The extreme plant-growth-promoting properties of Pantoea phytobeneficialis MSR2 revealed by functional and genomic analysis.</title>
        <authorList>
            <person name="Nascimento F.X."/>
            <person name="Hernandez A.G."/>
            <person name="Glick B.R."/>
            <person name="Rossi M.J."/>
        </authorList>
    </citation>
    <scope>NUCLEOTIDE SEQUENCE</scope>
    <source>
        <strain evidence="4">MSR2</strain>
    </source>
</reference>
<dbReference type="PRINTS" id="PR00081">
    <property type="entry name" value="GDHRDH"/>
</dbReference>
<evidence type="ECO:0000256" key="1">
    <source>
        <dbReference type="ARBA" id="ARBA00006484"/>
    </source>
</evidence>
<evidence type="ECO:0000256" key="2">
    <source>
        <dbReference type="ARBA" id="ARBA00023002"/>
    </source>
</evidence>
<evidence type="ECO:0000313" key="6">
    <source>
        <dbReference type="Proteomes" id="UP001171299"/>
    </source>
</evidence>
<evidence type="ECO:0000313" key="5">
    <source>
        <dbReference type="Proteomes" id="UP000424872"/>
    </source>
</evidence>
<dbReference type="CDD" id="cd05233">
    <property type="entry name" value="SDR_c"/>
    <property type="match status" value="1"/>
</dbReference>
<organism evidence="4 5">
    <name type="scientific">Pantoea phytobeneficialis</name>
    <dbReference type="NCBI Taxonomy" id="2052056"/>
    <lineage>
        <taxon>Bacteria</taxon>
        <taxon>Pseudomonadati</taxon>
        <taxon>Pseudomonadota</taxon>
        <taxon>Gammaproteobacteria</taxon>
        <taxon>Enterobacterales</taxon>
        <taxon>Erwiniaceae</taxon>
        <taxon>Pantoea</taxon>
    </lineage>
</organism>
<dbReference type="GO" id="GO:0016491">
    <property type="term" value="F:oxidoreductase activity"/>
    <property type="evidence" value="ECO:0007669"/>
    <property type="project" value="UniProtKB-KW"/>
</dbReference>
<keyword evidence="6" id="KW-1185">Reference proteome</keyword>
<dbReference type="PROSITE" id="PS00061">
    <property type="entry name" value="ADH_SHORT"/>
    <property type="match status" value="1"/>
</dbReference>
<dbReference type="RefSeq" id="WP_208724238.1">
    <property type="nucleotide sequence ID" value="NZ_CP024636.1"/>
</dbReference>
<dbReference type="AlphaFoldDB" id="A0AAP9H7H8"/>